<dbReference type="Proteomes" id="UP000324800">
    <property type="component" value="Unassembled WGS sequence"/>
</dbReference>
<dbReference type="EMBL" id="SNRW01032475">
    <property type="protein sequence ID" value="KAA6356741.1"/>
    <property type="molecule type" value="Genomic_DNA"/>
</dbReference>
<protein>
    <submittedName>
        <fullName evidence="1">Uncharacterized protein</fullName>
    </submittedName>
</protein>
<organism evidence="1 2">
    <name type="scientific">Streblomastix strix</name>
    <dbReference type="NCBI Taxonomy" id="222440"/>
    <lineage>
        <taxon>Eukaryota</taxon>
        <taxon>Metamonada</taxon>
        <taxon>Preaxostyla</taxon>
        <taxon>Oxymonadida</taxon>
        <taxon>Streblomastigidae</taxon>
        <taxon>Streblomastix</taxon>
    </lineage>
</organism>
<reference evidence="1 2" key="1">
    <citation type="submission" date="2019-03" db="EMBL/GenBank/DDBJ databases">
        <title>Single cell metagenomics reveals metabolic interactions within the superorganism composed of flagellate Streblomastix strix and complex community of Bacteroidetes bacteria on its surface.</title>
        <authorList>
            <person name="Treitli S.C."/>
            <person name="Kolisko M."/>
            <person name="Husnik F."/>
            <person name="Keeling P."/>
            <person name="Hampl V."/>
        </authorList>
    </citation>
    <scope>NUCLEOTIDE SEQUENCE [LARGE SCALE GENOMIC DNA]</scope>
    <source>
        <strain evidence="1">ST1C</strain>
    </source>
</reference>
<accession>A0A5J4TGT2</accession>
<evidence type="ECO:0000313" key="1">
    <source>
        <dbReference type="EMBL" id="KAA6356741.1"/>
    </source>
</evidence>
<gene>
    <name evidence="1" type="ORF">EZS28_047731</name>
</gene>
<name>A0A5J4TGT2_9EUKA</name>
<sequence>MKLQCGKTVSG</sequence>
<evidence type="ECO:0000313" key="2">
    <source>
        <dbReference type="Proteomes" id="UP000324800"/>
    </source>
</evidence>
<proteinExistence type="predicted"/>
<comment type="caution">
    <text evidence="1">The sequence shown here is derived from an EMBL/GenBank/DDBJ whole genome shotgun (WGS) entry which is preliminary data.</text>
</comment>
<feature type="non-terminal residue" evidence="1">
    <location>
        <position position="11"/>
    </location>
</feature>